<dbReference type="EMBL" id="MVBN01000001">
    <property type="protein sequence ID" value="OOK83352.1"/>
    <property type="molecule type" value="Genomic_DNA"/>
</dbReference>
<accession>A0A1V3XW88</accession>
<reference evidence="2 3" key="1">
    <citation type="submission" date="2017-02" db="EMBL/GenBank/DDBJ databases">
        <title>Complete genome sequences of Mycobacterium kansasii strains isolated from rhesus macaques.</title>
        <authorList>
            <person name="Panda A."/>
            <person name="Nagaraj S."/>
            <person name="Zhao X."/>
            <person name="Tettelin H."/>
            <person name="Detolla L.J."/>
        </authorList>
    </citation>
    <scope>NUCLEOTIDE SEQUENCE [LARGE SCALE GENOMIC DNA]</scope>
    <source>
        <strain evidence="2 3">11-3469</strain>
    </source>
</reference>
<sequence length="82" mass="8609">MPRDIGGPSIRMRSEKPILSAPAPATTQAAKRREIAVTPTMERHGANRAIARTRPAACGAGGSDPYGAPAEFLARWLPGCVV</sequence>
<evidence type="ECO:0000256" key="1">
    <source>
        <dbReference type="SAM" id="MobiDB-lite"/>
    </source>
</evidence>
<feature type="region of interest" description="Disordered" evidence="1">
    <location>
        <begin position="1"/>
        <end position="33"/>
    </location>
</feature>
<dbReference type="AlphaFoldDB" id="A0A1V3XW88"/>
<proteinExistence type="predicted"/>
<protein>
    <submittedName>
        <fullName evidence="2">Uncharacterized protein</fullName>
    </submittedName>
</protein>
<dbReference type="Proteomes" id="UP000188532">
    <property type="component" value="Unassembled WGS sequence"/>
</dbReference>
<comment type="caution">
    <text evidence="2">The sequence shown here is derived from an EMBL/GenBank/DDBJ whole genome shotgun (WGS) entry which is preliminary data.</text>
</comment>
<name>A0A1V3XW88_MYCKA</name>
<evidence type="ECO:0000313" key="2">
    <source>
        <dbReference type="EMBL" id="OOK83352.1"/>
    </source>
</evidence>
<organism evidence="2 3">
    <name type="scientific">Mycobacterium kansasii</name>
    <dbReference type="NCBI Taxonomy" id="1768"/>
    <lineage>
        <taxon>Bacteria</taxon>
        <taxon>Bacillati</taxon>
        <taxon>Actinomycetota</taxon>
        <taxon>Actinomycetes</taxon>
        <taxon>Mycobacteriales</taxon>
        <taxon>Mycobacteriaceae</taxon>
        <taxon>Mycobacterium</taxon>
    </lineage>
</organism>
<gene>
    <name evidence="2" type="ORF">BZL29_0154</name>
</gene>
<evidence type="ECO:0000313" key="3">
    <source>
        <dbReference type="Proteomes" id="UP000188532"/>
    </source>
</evidence>